<dbReference type="SUPFAM" id="SSF48403">
    <property type="entry name" value="Ankyrin repeat"/>
    <property type="match status" value="1"/>
</dbReference>
<dbReference type="EMBL" id="CCKQ01016791">
    <property type="protein sequence ID" value="CDW88669.1"/>
    <property type="molecule type" value="Genomic_DNA"/>
</dbReference>
<dbReference type="Gene3D" id="1.25.40.20">
    <property type="entry name" value="Ankyrin repeat-containing domain"/>
    <property type="match status" value="1"/>
</dbReference>
<dbReference type="Pfam" id="PF13606">
    <property type="entry name" value="Ank_3"/>
    <property type="match status" value="1"/>
</dbReference>
<reference evidence="5 6" key="1">
    <citation type="submission" date="2014-06" db="EMBL/GenBank/DDBJ databases">
        <authorList>
            <person name="Swart Estienne"/>
        </authorList>
    </citation>
    <scope>NUCLEOTIDE SEQUENCE [LARGE SCALE GENOMIC DNA]</scope>
    <source>
        <strain evidence="5 6">130c</strain>
    </source>
</reference>
<protein>
    <submittedName>
        <fullName evidence="5">Dhhc zinc finger domain containing protein</fullName>
    </submittedName>
</protein>
<feature type="repeat" description="ANK" evidence="3">
    <location>
        <begin position="274"/>
        <end position="310"/>
    </location>
</feature>
<evidence type="ECO:0000313" key="5">
    <source>
        <dbReference type="EMBL" id="CDW88669.1"/>
    </source>
</evidence>
<dbReference type="AlphaFoldDB" id="A0A078B2F2"/>
<sequence length="657" mass="77060">MHIDEIELSTNHNNFQSNQHTMSLEEDQHDLNYLKRASNQNNCEYNLEENDIYFDINPVQHQSNASIQDMSIDENDMSQEGIYFFSQEKNEDVIDWKNIDHCIQNADDKSMRMYFDYKKVRIITLFDERGYSLLHLAVYHGNVDKVKQLLRYAIDIQKETEDNIKQWVNSKTYRDKFTPLHFASYKGNIEMIQVLLDYKSSPTQINNFGLNMLHVAAQGDAASSLYIFKELNLNINQQDFRGSTALHWACYQQSEVALSYLLAWNPNLNIQDVEGHTPLHLAVRSVQMTYSTRSVRFLLLKGAQVNIKDKKGKLAIDYVKDVKSSEMQIELYRMLRPQSRIRCLMFKAPVRPSSKNYITLIIYFILFFYTQFLLFTYVFLRITKLMTFANIFISILTLIFYMISFLNEPGYIFNKKISFRALLEQFDATQLCPELLIYIQVTNFLRGKTTNERFSKQTMDQEDFQKQNSQGIKQIPSGQQSADQKIAEDNLSSNLLVNSDDPVSKFREMQQTQINERLSFRRIKQNCLQMCCSVQMISQEEIYMTSMKGKFFRRNLLQISITALIPLQYIYTRRNEIRKSHESLKFYYIKETSVRVFLGLMIGWGAAAFVYGLRPDVVDQQKLSKKGDELDDTSLEYSVNVKKNLQQKSYLPGRIKD</sequence>
<feature type="transmembrane region" description="Helical" evidence="4">
    <location>
        <begin position="592"/>
        <end position="613"/>
    </location>
</feature>
<dbReference type="SMART" id="SM00248">
    <property type="entry name" value="ANK"/>
    <property type="match status" value="5"/>
</dbReference>
<feature type="repeat" description="ANK" evidence="3">
    <location>
        <begin position="241"/>
        <end position="273"/>
    </location>
</feature>
<dbReference type="PROSITE" id="PS50297">
    <property type="entry name" value="ANK_REP_REGION"/>
    <property type="match status" value="3"/>
</dbReference>
<accession>A0A078B2F2</accession>
<feature type="repeat" description="ANK" evidence="3">
    <location>
        <begin position="129"/>
        <end position="161"/>
    </location>
</feature>
<evidence type="ECO:0000256" key="3">
    <source>
        <dbReference type="PROSITE-ProRule" id="PRU00023"/>
    </source>
</evidence>
<dbReference type="PROSITE" id="PS50088">
    <property type="entry name" value="ANK_REPEAT"/>
    <property type="match status" value="4"/>
</dbReference>
<keyword evidence="6" id="KW-1185">Reference proteome</keyword>
<gene>
    <name evidence="5" type="primary">Contig9560.g10222</name>
    <name evidence="5" type="ORF">STYLEM_17792</name>
</gene>
<evidence type="ECO:0000256" key="1">
    <source>
        <dbReference type="ARBA" id="ARBA00022737"/>
    </source>
</evidence>
<evidence type="ECO:0000313" key="6">
    <source>
        <dbReference type="Proteomes" id="UP000039865"/>
    </source>
</evidence>
<feature type="transmembrane region" description="Helical" evidence="4">
    <location>
        <begin position="357"/>
        <end position="379"/>
    </location>
</feature>
<keyword evidence="4" id="KW-0812">Transmembrane</keyword>
<dbReference type="InParanoid" id="A0A078B2F2"/>
<organism evidence="5 6">
    <name type="scientific">Stylonychia lemnae</name>
    <name type="common">Ciliate</name>
    <dbReference type="NCBI Taxonomy" id="5949"/>
    <lineage>
        <taxon>Eukaryota</taxon>
        <taxon>Sar</taxon>
        <taxon>Alveolata</taxon>
        <taxon>Ciliophora</taxon>
        <taxon>Intramacronucleata</taxon>
        <taxon>Spirotrichea</taxon>
        <taxon>Stichotrichia</taxon>
        <taxon>Sporadotrichida</taxon>
        <taxon>Oxytrichidae</taxon>
        <taxon>Stylonychinae</taxon>
        <taxon>Stylonychia</taxon>
    </lineage>
</organism>
<dbReference type="Pfam" id="PF12796">
    <property type="entry name" value="Ank_2"/>
    <property type="match status" value="1"/>
</dbReference>
<dbReference type="Pfam" id="PF00023">
    <property type="entry name" value="Ank"/>
    <property type="match status" value="1"/>
</dbReference>
<dbReference type="PANTHER" id="PTHR24161:SF85">
    <property type="entry name" value="PALMITOYLTRANSFERASE HIP14"/>
    <property type="match status" value="1"/>
</dbReference>
<dbReference type="InterPro" id="IPR036770">
    <property type="entry name" value="Ankyrin_rpt-contain_sf"/>
</dbReference>
<feature type="transmembrane region" description="Helical" evidence="4">
    <location>
        <begin position="555"/>
        <end position="572"/>
    </location>
</feature>
<dbReference type="PANTHER" id="PTHR24161">
    <property type="entry name" value="ANK_REP_REGION DOMAIN-CONTAINING PROTEIN-RELATED"/>
    <property type="match status" value="1"/>
</dbReference>
<name>A0A078B2F2_STYLE</name>
<evidence type="ECO:0000256" key="4">
    <source>
        <dbReference type="SAM" id="Phobius"/>
    </source>
</evidence>
<keyword evidence="1" id="KW-0677">Repeat</keyword>
<dbReference type="Proteomes" id="UP000039865">
    <property type="component" value="Unassembled WGS sequence"/>
</dbReference>
<evidence type="ECO:0000256" key="2">
    <source>
        <dbReference type="ARBA" id="ARBA00023043"/>
    </source>
</evidence>
<keyword evidence="4" id="KW-1133">Transmembrane helix</keyword>
<dbReference type="InterPro" id="IPR002110">
    <property type="entry name" value="Ankyrin_rpt"/>
</dbReference>
<feature type="repeat" description="ANK" evidence="3">
    <location>
        <begin position="175"/>
        <end position="207"/>
    </location>
</feature>
<proteinExistence type="predicted"/>
<dbReference type="OrthoDB" id="434549at2759"/>
<feature type="transmembrane region" description="Helical" evidence="4">
    <location>
        <begin position="385"/>
        <end position="406"/>
    </location>
</feature>
<keyword evidence="4" id="KW-0472">Membrane</keyword>
<keyword evidence="2 3" id="KW-0040">ANK repeat</keyword>